<dbReference type="Pfam" id="PF01762">
    <property type="entry name" value="Galactosyl_T"/>
    <property type="match status" value="1"/>
</dbReference>
<reference evidence="14" key="1">
    <citation type="submission" date="2016-06" db="UniProtKB">
        <authorList>
            <consortium name="WormBaseParasite"/>
        </authorList>
    </citation>
    <scope>IDENTIFICATION</scope>
</reference>
<keyword evidence="5" id="KW-0812">Transmembrane</keyword>
<dbReference type="InterPro" id="IPR002659">
    <property type="entry name" value="Glyco_trans_31"/>
</dbReference>
<accession>A0A183J9Q0</accession>
<comment type="similarity">
    <text evidence="2 11">Belongs to the glycosyltransferase 31 family.</text>
</comment>
<evidence type="ECO:0000256" key="9">
    <source>
        <dbReference type="ARBA" id="ARBA00023136"/>
    </source>
</evidence>
<evidence type="ECO:0000256" key="6">
    <source>
        <dbReference type="ARBA" id="ARBA00022968"/>
    </source>
</evidence>
<dbReference type="GO" id="GO:0006493">
    <property type="term" value="P:protein O-linked glycosylation"/>
    <property type="evidence" value="ECO:0007669"/>
    <property type="project" value="TreeGrafter"/>
</dbReference>
<evidence type="ECO:0000256" key="10">
    <source>
        <dbReference type="ARBA" id="ARBA00023180"/>
    </source>
</evidence>
<dbReference type="PANTHER" id="PTHR11214:SF364">
    <property type="entry name" value="HEXOSYLTRANSFERASE"/>
    <property type="match status" value="1"/>
</dbReference>
<dbReference type="Gene3D" id="3.90.550.50">
    <property type="match status" value="1"/>
</dbReference>
<organism evidence="14">
    <name type="scientific">Soboliphyme baturini</name>
    <dbReference type="NCBI Taxonomy" id="241478"/>
    <lineage>
        <taxon>Eukaryota</taxon>
        <taxon>Metazoa</taxon>
        <taxon>Ecdysozoa</taxon>
        <taxon>Nematoda</taxon>
        <taxon>Enoplea</taxon>
        <taxon>Dorylaimia</taxon>
        <taxon>Dioctophymatida</taxon>
        <taxon>Dioctophymatoidea</taxon>
        <taxon>Soboliphymatidae</taxon>
        <taxon>Soboliphyme</taxon>
    </lineage>
</organism>
<proteinExistence type="inferred from homology"/>
<keyword evidence="7" id="KW-1133">Transmembrane helix</keyword>
<evidence type="ECO:0000256" key="3">
    <source>
        <dbReference type="ARBA" id="ARBA00022676"/>
    </source>
</evidence>
<comment type="subcellular location">
    <subcellularLocation>
        <location evidence="1 11">Golgi apparatus membrane</location>
        <topology evidence="1 11">Single-pass type II membrane protein</topology>
    </subcellularLocation>
</comment>
<dbReference type="OrthoDB" id="6381420at2759"/>
<keyword evidence="4" id="KW-0808">Transferase</keyword>
<dbReference type="EMBL" id="UZAM01018251">
    <property type="protein sequence ID" value="VDP50039.1"/>
    <property type="molecule type" value="Genomic_DNA"/>
</dbReference>
<dbReference type="EC" id="2.4.1.-" evidence="11"/>
<evidence type="ECO:0000256" key="4">
    <source>
        <dbReference type="ARBA" id="ARBA00022679"/>
    </source>
</evidence>
<keyword evidence="8 11" id="KW-0333">Golgi apparatus</keyword>
<name>A0A183J9Q0_9BILA</name>
<keyword evidence="3 11" id="KW-0328">Glycosyltransferase</keyword>
<gene>
    <name evidence="12" type="ORF">SBAD_LOCUS12598</name>
</gene>
<dbReference type="WBParaSite" id="SBAD_0001300801-mRNA-1">
    <property type="protein sequence ID" value="SBAD_0001300801-mRNA-1"/>
    <property type="gene ID" value="SBAD_0001300801"/>
</dbReference>
<sequence length="236" mass="27592">MGVLFAMGSADQDLNDAVKTENDHFHDIIQENFLDSYKNLSHKAIMWLKWTALYCPQASYVLKIDDDVFLEPFRLLRVIKLLNEKHNGLRKSIACMIWDEMDVIRENTSKWYVTDEEYSEDIYPPYCSGSAYLLSADSVFPLYRTSLNMKLFWVDDVYVTGILRWNSNLELQSIASTYTLSCRQRLKDFDDANRIFCHMPGSLDKVYELWNYTLRLYDTDLTGNKTRHLLTAIGDS</sequence>
<dbReference type="PANTHER" id="PTHR11214">
    <property type="entry name" value="BETA-1,3-N-ACETYLGLUCOSAMINYLTRANSFERASE"/>
    <property type="match status" value="1"/>
</dbReference>
<reference evidence="12 13" key="2">
    <citation type="submission" date="2018-11" db="EMBL/GenBank/DDBJ databases">
        <authorList>
            <consortium name="Pathogen Informatics"/>
        </authorList>
    </citation>
    <scope>NUCLEOTIDE SEQUENCE [LARGE SCALE GENOMIC DNA]</scope>
</reference>
<evidence type="ECO:0000256" key="8">
    <source>
        <dbReference type="ARBA" id="ARBA00023034"/>
    </source>
</evidence>
<dbReference type="AlphaFoldDB" id="A0A183J9Q0"/>
<keyword evidence="10" id="KW-0325">Glycoprotein</keyword>
<keyword evidence="13" id="KW-1185">Reference proteome</keyword>
<evidence type="ECO:0000256" key="5">
    <source>
        <dbReference type="ARBA" id="ARBA00022692"/>
    </source>
</evidence>
<keyword evidence="6" id="KW-0735">Signal-anchor</keyword>
<evidence type="ECO:0000256" key="11">
    <source>
        <dbReference type="RuleBase" id="RU363063"/>
    </source>
</evidence>
<evidence type="ECO:0000313" key="12">
    <source>
        <dbReference type="EMBL" id="VDP50039.1"/>
    </source>
</evidence>
<evidence type="ECO:0000313" key="14">
    <source>
        <dbReference type="WBParaSite" id="SBAD_0001300801-mRNA-1"/>
    </source>
</evidence>
<dbReference type="GO" id="GO:0016758">
    <property type="term" value="F:hexosyltransferase activity"/>
    <property type="evidence" value="ECO:0007669"/>
    <property type="project" value="InterPro"/>
</dbReference>
<dbReference type="GO" id="GO:0000139">
    <property type="term" value="C:Golgi membrane"/>
    <property type="evidence" value="ECO:0007669"/>
    <property type="project" value="UniProtKB-SubCell"/>
</dbReference>
<keyword evidence="9" id="KW-0472">Membrane</keyword>
<evidence type="ECO:0000313" key="13">
    <source>
        <dbReference type="Proteomes" id="UP000270296"/>
    </source>
</evidence>
<evidence type="ECO:0000256" key="1">
    <source>
        <dbReference type="ARBA" id="ARBA00004323"/>
    </source>
</evidence>
<dbReference type="FunFam" id="3.90.550.50:FF:000001">
    <property type="entry name" value="Hexosyltransferase"/>
    <property type="match status" value="1"/>
</dbReference>
<evidence type="ECO:0000256" key="7">
    <source>
        <dbReference type="ARBA" id="ARBA00022989"/>
    </source>
</evidence>
<dbReference type="Proteomes" id="UP000270296">
    <property type="component" value="Unassembled WGS sequence"/>
</dbReference>
<protein>
    <recommendedName>
        <fullName evidence="11">Hexosyltransferase</fullName>
        <ecNumber evidence="11">2.4.1.-</ecNumber>
    </recommendedName>
</protein>
<evidence type="ECO:0000256" key="2">
    <source>
        <dbReference type="ARBA" id="ARBA00008661"/>
    </source>
</evidence>